<feature type="coiled-coil region" evidence="6">
    <location>
        <begin position="3510"/>
        <end position="3555"/>
    </location>
</feature>
<dbReference type="InterPro" id="IPR052403">
    <property type="entry name" value="LINC-complex_assoc"/>
</dbReference>
<dbReference type="CDD" id="cd00176">
    <property type="entry name" value="SPEC"/>
    <property type="match status" value="7"/>
</dbReference>
<dbReference type="SMART" id="SM00150">
    <property type="entry name" value="SPEC"/>
    <property type="match status" value="25"/>
</dbReference>
<feature type="coiled-coil region" evidence="6">
    <location>
        <begin position="1435"/>
        <end position="1514"/>
    </location>
</feature>
<dbReference type="Pfam" id="PF00435">
    <property type="entry name" value="Spectrin"/>
    <property type="match status" value="4"/>
</dbReference>
<evidence type="ECO:0000313" key="8">
    <source>
        <dbReference type="Proteomes" id="UP001148838"/>
    </source>
</evidence>
<dbReference type="EMBL" id="JAJSOF020000033">
    <property type="protein sequence ID" value="KAJ4429800.1"/>
    <property type="molecule type" value="Genomic_DNA"/>
</dbReference>
<keyword evidence="2" id="KW-0812">Transmembrane</keyword>
<evidence type="ECO:0000313" key="7">
    <source>
        <dbReference type="EMBL" id="KAJ4429800.1"/>
    </source>
</evidence>
<feature type="coiled-coil region" evidence="6">
    <location>
        <begin position="3334"/>
        <end position="3435"/>
    </location>
</feature>
<feature type="coiled-coil region" evidence="6">
    <location>
        <begin position="2788"/>
        <end position="2815"/>
    </location>
</feature>
<protein>
    <recommendedName>
        <fullName evidence="9">Nesprin-1</fullName>
    </recommendedName>
</protein>
<evidence type="ECO:0000256" key="1">
    <source>
        <dbReference type="ARBA" id="ARBA00004370"/>
    </source>
</evidence>
<evidence type="ECO:0000256" key="5">
    <source>
        <dbReference type="ARBA" id="ARBA00023136"/>
    </source>
</evidence>
<evidence type="ECO:0008006" key="9">
    <source>
        <dbReference type="Google" id="ProtNLM"/>
    </source>
</evidence>
<dbReference type="SUPFAM" id="SSF46966">
    <property type="entry name" value="Spectrin repeat"/>
    <property type="match status" value="24"/>
</dbReference>
<feature type="coiled-coil region" evidence="6">
    <location>
        <begin position="2065"/>
        <end position="2099"/>
    </location>
</feature>
<gene>
    <name evidence="7" type="ORF">ANN_22004</name>
</gene>
<keyword evidence="6" id="KW-0175">Coiled coil</keyword>
<dbReference type="InterPro" id="IPR002017">
    <property type="entry name" value="Spectrin_repeat"/>
</dbReference>
<feature type="coiled-coil region" evidence="6">
    <location>
        <begin position="1351"/>
        <end position="1395"/>
    </location>
</feature>
<keyword evidence="8" id="KW-1185">Reference proteome</keyword>
<feature type="coiled-coil region" evidence="6">
    <location>
        <begin position="3711"/>
        <end position="3757"/>
    </location>
</feature>
<keyword evidence="5" id="KW-0472">Membrane</keyword>
<keyword evidence="4" id="KW-1133">Transmembrane helix</keyword>
<feature type="coiled-coil region" evidence="6">
    <location>
        <begin position="215"/>
        <end position="275"/>
    </location>
</feature>
<sequence>MFRAACAICFLRDAGLRKNSPQYMFRNSSHSCHYRRYHTYRTLRTLWDNFSDDLQASTHKLEQCLMQFAEFTLSQEQLTKWLKDVERAMTQHTELKSSLQEKRAQLQNHKIMHQEIMSHQQLVESVCDKAQQLVDQTQDKSLNMYLHSIKQLFQDIVVKSQDLLDNLEECVQKHSNFSTLCKSFQDWLSAEQDSLHDCDDVSGEKADISRRITTVKMLRENQNQGNNQLSQLRELCSVVSKSTAPKGIEILEKEVEDLEASLKEHLSSVDSVEAKLEGALKQWLEFEEQLDSHTKWFRTTEAIFRDQQLQATLAQKETQLENFKGKRDLITAKEKEIDDFVDRSHSLLNYSGADRIKPLISQISNRYQLLHVLSKEVINRWQGLVDDHRVYEDKLQETIAWLGPLEEHLVALREEDSTNNMEAKANRLQVLLSEREQAAHKLTNLTAVGERLFPDTAAQGREKIRQDLREVRDRWDQLEEGIKEQQKRQDAQSLQWSSYQETLQQTLAWLDAMEKTLQQDPASSWASTQEIRSKLLKHKTTLQEVISHKRVIEAVTEKAQALVQLTSNKAGGKEVQETVASINKRYEELVNNLLVTITQLEESLDAFQQFHDLQKSHQDYQKQLWDRLAGYSDYSGNKPALQSRLTKVHEIQDSLPEGQAKLKSLSDHVANKTDRLPLRAKEAMERDLANLKFDYEKFVSALNDVLHGLEERLQQWSEYEGSFDRLLIWLSESETALKNYAPRSTLEEKQEQLEKYQDLVKILMSRNRDVKELVTLADHLEQSLILSLRQNEAEFDKMSDDSSDLVQISGETRISVNAQQITSRFQSIQTTAKEIVKKCEQAVSDHKAHLDKYRQCSEWLAAAQARYESCRDGSAVGGRQDLMERSARLKELLAEQSTATSLVNNTVELGEKLYPSTAMEGREAIRQQLQDLQQALESLYDGVCSTERELRAKLSRWTGFEECSENLRRWLQETEAQLPQELELKTTLDEKRAKLQNYRALLHDALSHQQDIVNLRDKIESLPERTEKIDQTLAALTNQHSNILKRAQNFVERYEAIVSDHQQYSKAVMDTQEWLDATHNTVLLWGDMDLERISLHTNLERLKNLQLSLPEEEPRIRQIRFLGEKVIPGTIESGQVNIRAQIDSSQQEWEGLISAVKSTIEALDTKLQQWNEYETLKDQCMAWIRETDTKLHAVDLKATSQEKKEQLAILKDLTSRWHQYVTSHLEFESHIAECMQWLEDIKNKLAYCSDLSASSQKDLEGKLETIQDLLLYKEEGFSKVQGTVELAQTVLANTAPSGHDAINQILGKLQEEWSALASKMMETKTILDDSIHRWAGFLEQIHQLNKTVEYLESVSNEISEFQTTMSEKRAQLERIKCLEEKVRCEKIEVDSLKAKATEMLASGQQSHAASQAQEILNKFDTLAERIKKIIFLFLIAEIKQQKEQLEATVLQWRDYKEEYERLCDWLQQIDIHVKAHKTALLSTLQEKTKQVQDVKDILDKLEKGKEQIDKFNNTASVLLSSHLDTYVNNQLRHLNSRYQVQVNLAKDVLKKVETNLEQHQEYSENYEKAKAWIENAKQVIWGCGETSSNSSREVLQGRLEQIQELLRKREEGQNLIHLTVNCGEKVLRNTRSDGRDIINNQLKEIQNDWDRLVRKISTAKVHLETSLLQWADYSSSYNQLQQWITDREAKLQQVSEQKTSKAKKPPIVGLSSLSIGERKATLRQTNSIVQDIVSFEPMIQSVTSKAEDLLQAQPASEISTKYETLSKHAKELYAKQKETVEQHQAFIDAGNDFMQWIRAAKEKLSKCSEPTGDKESLSSKLSQLKVLESEQEEGQKKLEKALEQGDVACQVADPDDKEVIEEEVGLLQEEYDTYVESLSRSSNLLEVAIVKWTEYQDQYVDASEWLTQTEQVVQTFNRLQDSLEEKKNVLEQFQVHLQTLFDWQKELDRLNMRAQMLLETCSDTRISNAVTQMTTKYNTLLSLAKEIMRRLELHYQEHQQHNTLYQECQDWVDRTRDRLNECTEIPSTLPEVNNKLQSVKGIRQSLEQGQNKLRYLLELKEKVALNTEQNGAAKIKEDTENLQQEFDKLMIDVQDLRQKLTSRAAQLEEIIKAHKFLADWLHEIEQKVKSDEGIHFNDLSEKRATLEKFRSLQRDIDMHSEMVDRLKSRLADDPSLSAKDYEDSIKKYQTLKEQVARNIVTLEKQTKHHEQYKQAYIDAYDWVRKTRVEIQQCSDPHGEKEHTIEKEKKMADIAAAMSEGENLVQKAIDLSNTVLETTGNEGQDSLKQEIQQLKTDWEGLRVICKDSQKLLTKCIASWNDFANTFNKMTNWLDAFQKKVDEEVNGDKKTPEDLQRCRGLVSRVEKNLSDHTEFLKAKEEFDAWLKRAHGTVQDCIGITDEESINDKLETIELVSTRMTEGQHLMSLMQDVFTRAINTSPTEQQATIREDMAYLRNSWEQLNIDLKSVMAQLKAAKLRWEDYNEAKNKLKNWITQMEEDLKKAPDTKAELSEMKTLIERYKHMQEEILKRRGDLDNLLSEAEDLSKVSCRPAVLEEVQRLQSRWEKLSSCCNSRKDNIDIEIKEYSAYHQSLQDTEKWLLQVSFQLMAHNSLYITNMRQTQEQISEHEALLEDIQKYQSTIDSVKEKGRGQIERYVSTTPSIKQTIEKQLHNVQESYNSLLHTALQIKNRLTESLAKFQEYEDTLESIMKNLDAMEPLITEEAESPVNLKSAQQQLETARGLHNKLQAEKSRLAVAVQACEAAAACISRPSSPQDTMPPPIPDKELAVRARLEDLIDQVQTRLSGLTSTVNELEEGQRQRASLQQWVAEQFAVVADWRSKPSKLRPEAARAEFVNMQELLGAVREKRARLATELPVTEEAEPKLEEQLAKLETELTQVMAKKQTTQHLIDDYRLHLHDILSWFDSLVKRMEVLEKGSGLDCSQKLAVISEIGAEFESQGAKRVNEVKHLGNAVISVVSNLDSQQVEEQLKSLERRHTDIAKRIQRKAQVLEMARKGVEGAQQEIRQAREWLREKLKQFGEQPPLGFESKVADDRLQSLRALLKEAEGKQVLQETLEKRVSNMQAELEPGEQQQLENELKSMASERNELCSKIRDEIERVAAGVEFRKKFEAELEAVHAWLKAKNSEAKKLGGYLPLKAVAVEKEIQQYKGFDNDIKDFNGKRLSEIQKQANALLKECNDPDKKRLQSLMQAVTDEYEALRKLADNKLASLLDLLQGRKQFEADVDRCQHWLNEAEVATSAEIRAPNVGLLEEQLSKYDKLNQEAGKIGDEIEKIIQQGKAILPTVSEADKLTLSEQLNGMKDKHGRISNIIRDRSEALKDQIKQCKEAAAKVEECVNFMTDMQKALKELNRPVGSKVEDVQGMLASYENILADLKANKIKLGDLQMGSMGELQGINQQQDDLIQAIESQIAKLRQLLLLREQFIALITDIMTFITKYTEVVRDIEKGGHTVQEKIKKYDDVIVKIQECEAMLASATDKGQQIAAEGSAADRNSVTEQLQSLKQQLQALRRAVEKQREQHEIAAAEHKKLAAELEAVLDWLHANEATVRSRPLLDRDPASVEKQIEKHKELANNVNSYLDRVRAVQDSIFFSSEASIRELVSQQIQQAADRIWPSLTGSEQEELSREQQQHTQLLKNTLNSARSRRAQLEQDMEIWRDYCQTLDKIKTVLARTQFTDEPVSSLAGLHFNIQKITHALNDIQNQQSEIDLLNERGREITRQADHANREQIEKQLSNINQEWNDLVSGLESRKETLSKLAQHWEEFESKFQSFESQMSGFEEQARHLDPVVRSKAQLKETIHNIQELLSEVEGHHSPHEVLFLSGTVLTYLNAFSEPSGSVLKGKLDQLTDSYKKYSASSYDERVMERRKILSGAGI</sequence>
<evidence type="ECO:0000256" key="6">
    <source>
        <dbReference type="SAM" id="Coils"/>
    </source>
</evidence>
<feature type="coiled-coil region" evidence="6">
    <location>
        <begin position="2178"/>
        <end position="2205"/>
    </location>
</feature>
<comment type="caution">
    <text evidence="7">The sequence shown here is derived from an EMBL/GenBank/DDBJ whole genome shotgun (WGS) entry which is preliminary data.</text>
</comment>
<name>A0ABQ8S7G3_PERAM</name>
<accession>A0ABQ8S7G3</accession>
<organism evidence="7 8">
    <name type="scientific">Periplaneta americana</name>
    <name type="common">American cockroach</name>
    <name type="synonym">Blatta americana</name>
    <dbReference type="NCBI Taxonomy" id="6978"/>
    <lineage>
        <taxon>Eukaryota</taxon>
        <taxon>Metazoa</taxon>
        <taxon>Ecdysozoa</taxon>
        <taxon>Arthropoda</taxon>
        <taxon>Hexapoda</taxon>
        <taxon>Insecta</taxon>
        <taxon>Pterygota</taxon>
        <taxon>Neoptera</taxon>
        <taxon>Polyneoptera</taxon>
        <taxon>Dictyoptera</taxon>
        <taxon>Blattodea</taxon>
        <taxon>Blattoidea</taxon>
        <taxon>Blattidae</taxon>
        <taxon>Blattinae</taxon>
        <taxon>Periplaneta</taxon>
    </lineage>
</organism>
<comment type="subcellular location">
    <subcellularLocation>
        <location evidence="1">Membrane</location>
    </subcellularLocation>
</comment>
<dbReference type="Gene3D" id="1.20.58.60">
    <property type="match status" value="18"/>
</dbReference>
<proteinExistence type="predicted"/>
<feature type="coiled-coil region" evidence="6">
    <location>
        <begin position="2616"/>
        <end position="2646"/>
    </location>
</feature>
<feature type="coiled-coil region" evidence="6">
    <location>
        <begin position="82"/>
        <end position="109"/>
    </location>
</feature>
<evidence type="ECO:0000256" key="4">
    <source>
        <dbReference type="ARBA" id="ARBA00022989"/>
    </source>
</evidence>
<dbReference type="PANTHER" id="PTHR47535:SF1">
    <property type="entry name" value="NESPRIN-1"/>
    <property type="match status" value="1"/>
</dbReference>
<evidence type="ECO:0000256" key="2">
    <source>
        <dbReference type="ARBA" id="ARBA00022692"/>
    </source>
</evidence>
<reference evidence="7 8" key="1">
    <citation type="journal article" date="2022" name="Allergy">
        <title>Genome assembly and annotation of Periplaneta americana reveal a comprehensive cockroach allergen profile.</title>
        <authorList>
            <person name="Wang L."/>
            <person name="Xiong Q."/>
            <person name="Saelim N."/>
            <person name="Wang L."/>
            <person name="Nong W."/>
            <person name="Wan A.T."/>
            <person name="Shi M."/>
            <person name="Liu X."/>
            <person name="Cao Q."/>
            <person name="Hui J.H.L."/>
            <person name="Sookrung N."/>
            <person name="Leung T.F."/>
            <person name="Tungtrongchitr A."/>
            <person name="Tsui S.K.W."/>
        </authorList>
    </citation>
    <scope>NUCLEOTIDE SEQUENCE [LARGE SCALE GENOMIC DNA]</scope>
    <source>
        <strain evidence="7">PWHHKU_190912</strain>
    </source>
</reference>
<dbReference type="InterPro" id="IPR018159">
    <property type="entry name" value="Spectrin/alpha-actinin"/>
</dbReference>
<dbReference type="PANTHER" id="PTHR47535">
    <property type="entry name" value="MUSCLE-SPECIFIC PROTEIN 300 KDA, ISOFORM G"/>
    <property type="match status" value="1"/>
</dbReference>
<evidence type="ECO:0000256" key="3">
    <source>
        <dbReference type="ARBA" id="ARBA00022737"/>
    </source>
</evidence>
<dbReference type="Proteomes" id="UP001148838">
    <property type="component" value="Unassembled WGS sequence"/>
</dbReference>
<feature type="coiled-coil region" evidence="6">
    <location>
        <begin position="3047"/>
        <end position="3110"/>
    </location>
</feature>
<keyword evidence="3" id="KW-0677">Repeat</keyword>
<feature type="coiled-coil region" evidence="6">
    <location>
        <begin position="461"/>
        <end position="488"/>
    </location>
</feature>